<keyword evidence="2" id="KW-0378">Hydrolase</keyword>
<evidence type="ECO:0000256" key="4">
    <source>
        <dbReference type="SAM" id="MobiDB-lite"/>
    </source>
</evidence>
<comment type="caution">
    <text evidence="5">The sequence shown here is derived from an EMBL/GenBank/DDBJ whole genome shotgun (WGS) entry which is preliminary data.</text>
</comment>
<dbReference type="InterPro" id="IPR023476">
    <property type="entry name" value="Pep_tRNA_hydro_II_dom_sf"/>
</dbReference>
<gene>
    <name evidence="5" type="ORF">TKK_017418</name>
</gene>
<dbReference type="EC" id="3.1.1.29" evidence="1"/>
<dbReference type="Pfam" id="PF01981">
    <property type="entry name" value="PTH2"/>
    <property type="match status" value="1"/>
</dbReference>
<dbReference type="Gene3D" id="3.40.1490.10">
    <property type="entry name" value="Bit1"/>
    <property type="match status" value="1"/>
</dbReference>
<feature type="region of interest" description="Disordered" evidence="4">
    <location>
        <begin position="1"/>
        <end position="42"/>
    </location>
</feature>
<comment type="catalytic activity">
    <reaction evidence="3">
        <text>an N-acyl-L-alpha-aminoacyl-tRNA + H2O = an N-acyl-L-amino acid + a tRNA + H(+)</text>
        <dbReference type="Rhea" id="RHEA:54448"/>
        <dbReference type="Rhea" id="RHEA-COMP:10123"/>
        <dbReference type="Rhea" id="RHEA-COMP:13883"/>
        <dbReference type="ChEBI" id="CHEBI:15377"/>
        <dbReference type="ChEBI" id="CHEBI:15378"/>
        <dbReference type="ChEBI" id="CHEBI:59874"/>
        <dbReference type="ChEBI" id="CHEBI:78442"/>
        <dbReference type="ChEBI" id="CHEBI:138191"/>
        <dbReference type="EC" id="3.1.1.29"/>
    </reaction>
</comment>
<dbReference type="Proteomes" id="UP001627154">
    <property type="component" value="Unassembled WGS sequence"/>
</dbReference>
<proteinExistence type="predicted"/>
<dbReference type="AlphaFoldDB" id="A0ABD2W423"/>
<evidence type="ECO:0000256" key="3">
    <source>
        <dbReference type="ARBA" id="ARBA00048707"/>
    </source>
</evidence>
<dbReference type="GO" id="GO:0004045">
    <property type="term" value="F:peptidyl-tRNA hydrolase activity"/>
    <property type="evidence" value="ECO:0007669"/>
    <property type="project" value="UniProtKB-EC"/>
</dbReference>
<protein>
    <recommendedName>
        <fullName evidence="1">peptidyl-tRNA hydrolase</fullName>
        <ecNumber evidence="1">3.1.1.29</ecNumber>
    </recommendedName>
</protein>
<accession>A0ABD2W423</accession>
<feature type="compositionally biased region" description="Low complexity" evidence="4">
    <location>
        <begin position="15"/>
        <end position="36"/>
    </location>
</feature>
<name>A0ABD2W423_9HYME</name>
<dbReference type="EMBL" id="JBJJXI010000138">
    <property type="protein sequence ID" value="KAL3387237.1"/>
    <property type="molecule type" value="Genomic_DNA"/>
</dbReference>
<organism evidence="5 6">
    <name type="scientific">Trichogramma kaykai</name>
    <dbReference type="NCBI Taxonomy" id="54128"/>
    <lineage>
        <taxon>Eukaryota</taxon>
        <taxon>Metazoa</taxon>
        <taxon>Ecdysozoa</taxon>
        <taxon>Arthropoda</taxon>
        <taxon>Hexapoda</taxon>
        <taxon>Insecta</taxon>
        <taxon>Pterygota</taxon>
        <taxon>Neoptera</taxon>
        <taxon>Endopterygota</taxon>
        <taxon>Hymenoptera</taxon>
        <taxon>Apocrita</taxon>
        <taxon>Proctotrupomorpha</taxon>
        <taxon>Chalcidoidea</taxon>
        <taxon>Trichogrammatidae</taxon>
        <taxon>Trichogramma</taxon>
    </lineage>
</organism>
<keyword evidence="6" id="KW-1185">Reference proteome</keyword>
<evidence type="ECO:0000256" key="1">
    <source>
        <dbReference type="ARBA" id="ARBA00013260"/>
    </source>
</evidence>
<reference evidence="5 6" key="1">
    <citation type="journal article" date="2024" name="bioRxiv">
        <title>A reference genome for Trichogramma kaykai: A tiny desert-dwelling parasitoid wasp with competing sex-ratio distorters.</title>
        <authorList>
            <person name="Culotta J."/>
            <person name="Lindsey A.R."/>
        </authorList>
    </citation>
    <scope>NUCLEOTIDE SEQUENCE [LARGE SCALE GENOMIC DNA]</scope>
    <source>
        <strain evidence="5 6">KSX58</strain>
    </source>
</reference>
<evidence type="ECO:0000313" key="6">
    <source>
        <dbReference type="Proteomes" id="UP001627154"/>
    </source>
</evidence>
<dbReference type="InterPro" id="IPR002833">
    <property type="entry name" value="PTH2"/>
</dbReference>
<sequence length="162" mass="18195">MKKQQSSRRLANEKSSSSRSRSRSSSGRSSGSSNRSWGQSNDAEGPEAYVIYCIVNTSYFSNKGSLAESVARGFLALYNKVDKNRVNARALDAWEETGERLVVLNGLNHRHLKYLAEELKYVAVDTHCLNKAWGKSQLTLVLSTIGREEDLEEYLDGLNFLR</sequence>
<evidence type="ECO:0000313" key="5">
    <source>
        <dbReference type="EMBL" id="KAL3387237.1"/>
    </source>
</evidence>
<evidence type="ECO:0000256" key="2">
    <source>
        <dbReference type="ARBA" id="ARBA00022801"/>
    </source>
</evidence>